<accession>A0A9Q1J826</accession>
<keyword evidence="2" id="KW-0677">Repeat</keyword>
<organism evidence="4 5">
    <name type="scientific">Synaphobranchus kaupii</name>
    <name type="common">Kaup's arrowtooth eel</name>
    <dbReference type="NCBI Taxonomy" id="118154"/>
    <lineage>
        <taxon>Eukaryota</taxon>
        <taxon>Metazoa</taxon>
        <taxon>Chordata</taxon>
        <taxon>Craniata</taxon>
        <taxon>Vertebrata</taxon>
        <taxon>Euteleostomi</taxon>
        <taxon>Actinopterygii</taxon>
        <taxon>Neopterygii</taxon>
        <taxon>Teleostei</taxon>
        <taxon>Anguilliformes</taxon>
        <taxon>Synaphobranchidae</taxon>
        <taxon>Synaphobranchus</taxon>
    </lineage>
</organism>
<dbReference type="Gene3D" id="3.30.710.10">
    <property type="entry name" value="Potassium Channel Kv1.1, Chain A"/>
    <property type="match status" value="1"/>
</dbReference>
<protein>
    <recommendedName>
        <fullName evidence="3">BTB domain-containing protein</fullName>
    </recommendedName>
</protein>
<dbReference type="PANTHER" id="PTHR24412:SF491">
    <property type="entry name" value="KELCH REPEAT AND BTB DOMAIN-CONTAINING PROTEIN 12"/>
    <property type="match status" value="1"/>
</dbReference>
<reference evidence="4" key="1">
    <citation type="journal article" date="2023" name="Science">
        <title>Genome structures resolve the early diversification of teleost fishes.</title>
        <authorList>
            <person name="Parey E."/>
            <person name="Louis A."/>
            <person name="Montfort J."/>
            <person name="Bouchez O."/>
            <person name="Roques C."/>
            <person name="Iampietro C."/>
            <person name="Lluch J."/>
            <person name="Castinel A."/>
            <person name="Donnadieu C."/>
            <person name="Desvignes T."/>
            <person name="Floi Bucao C."/>
            <person name="Jouanno E."/>
            <person name="Wen M."/>
            <person name="Mejri S."/>
            <person name="Dirks R."/>
            <person name="Jansen H."/>
            <person name="Henkel C."/>
            <person name="Chen W.J."/>
            <person name="Zahm M."/>
            <person name="Cabau C."/>
            <person name="Klopp C."/>
            <person name="Thompson A.W."/>
            <person name="Robinson-Rechavi M."/>
            <person name="Braasch I."/>
            <person name="Lecointre G."/>
            <person name="Bobe J."/>
            <person name="Postlethwait J.H."/>
            <person name="Berthelot C."/>
            <person name="Roest Crollius H."/>
            <person name="Guiguen Y."/>
        </authorList>
    </citation>
    <scope>NUCLEOTIDE SEQUENCE</scope>
    <source>
        <strain evidence="4">WJC10195</strain>
    </source>
</reference>
<evidence type="ECO:0000256" key="2">
    <source>
        <dbReference type="ARBA" id="ARBA00022737"/>
    </source>
</evidence>
<dbReference type="Gene3D" id="2.120.10.80">
    <property type="entry name" value="Kelch-type beta propeller"/>
    <property type="match status" value="1"/>
</dbReference>
<dbReference type="SUPFAM" id="SSF54695">
    <property type="entry name" value="POZ domain"/>
    <property type="match status" value="1"/>
</dbReference>
<dbReference type="InterPro" id="IPR011705">
    <property type="entry name" value="BACK"/>
</dbReference>
<dbReference type="AlphaFoldDB" id="A0A9Q1J826"/>
<dbReference type="CDD" id="cd18485">
    <property type="entry name" value="BACK_KBTBD12"/>
    <property type="match status" value="1"/>
</dbReference>
<keyword evidence="1" id="KW-0880">Kelch repeat</keyword>
<dbReference type="SMART" id="SM00875">
    <property type="entry name" value="BACK"/>
    <property type="match status" value="1"/>
</dbReference>
<dbReference type="Proteomes" id="UP001152622">
    <property type="component" value="Chromosome 3"/>
</dbReference>
<dbReference type="InterPro" id="IPR017096">
    <property type="entry name" value="BTB-kelch_protein"/>
</dbReference>
<dbReference type="SMART" id="SM00225">
    <property type="entry name" value="BTB"/>
    <property type="match status" value="1"/>
</dbReference>
<dbReference type="Pfam" id="PF00651">
    <property type="entry name" value="BTB"/>
    <property type="match status" value="1"/>
</dbReference>
<evidence type="ECO:0000256" key="1">
    <source>
        <dbReference type="ARBA" id="ARBA00022441"/>
    </source>
</evidence>
<dbReference type="Gene3D" id="1.25.40.420">
    <property type="match status" value="1"/>
</dbReference>
<dbReference type="FunFam" id="1.25.40.420:FF:000001">
    <property type="entry name" value="Kelch-like family member 12"/>
    <property type="match status" value="1"/>
</dbReference>
<evidence type="ECO:0000313" key="4">
    <source>
        <dbReference type="EMBL" id="KAJ8370786.1"/>
    </source>
</evidence>
<name>A0A9Q1J826_SYNKA</name>
<dbReference type="SMART" id="SM00612">
    <property type="entry name" value="Kelch"/>
    <property type="match status" value="2"/>
</dbReference>
<gene>
    <name evidence="4" type="ORF">SKAU_G00108140</name>
</gene>
<dbReference type="Pfam" id="PF01344">
    <property type="entry name" value="Kelch_1"/>
    <property type="match status" value="2"/>
</dbReference>
<dbReference type="PIRSF" id="PIRSF037037">
    <property type="entry name" value="Kelch-like_protein_gigaxonin"/>
    <property type="match status" value="1"/>
</dbReference>
<dbReference type="InterPro" id="IPR015915">
    <property type="entry name" value="Kelch-typ_b-propeller"/>
</dbReference>
<dbReference type="OrthoDB" id="45365at2759"/>
<dbReference type="SUPFAM" id="SSF117281">
    <property type="entry name" value="Kelch motif"/>
    <property type="match status" value="1"/>
</dbReference>
<evidence type="ECO:0000313" key="5">
    <source>
        <dbReference type="Proteomes" id="UP001152622"/>
    </source>
</evidence>
<comment type="caution">
    <text evidence="4">The sequence shown here is derived from an EMBL/GenBank/DDBJ whole genome shotgun (WGS) entry which is preliminary data.</text>
</comment>
<proteinExistence type="predicted"/>
<dbReference type="InterPro" id="IPR006652">
    <property type="entry name" value="Kelch_1"/>
</dbReference>
<dbReference type="PANTHER" id="PTHR24412">
    <property type="entry name" value="KELCH PROTEIN"/>
    <property type="match status" value="1"/>
</dbReference>
<dbReference type="Pfam" id="PF07707">
    <property type="entry name" value="BACK"/>
    <property type="match status" value="1"/>
</dbReference>
<evidence type="ECO:0000259" key="3">
    <source>
        <dbReference type="PROSITE" id="PS50097"/>
    </source>
</evidence>
<dbReference type="EMBL" id="JAINUF010000003">
    <property type="protein sequence ID" value="KAJ8370786.1"/>
    <property type="molecule type" value="Genomic_DNA"/>
</dbReference>
<keyword evidence="5" id="KW-1185">Reference proteome</keyword>
<dbReference type="InterPro" id="IPR000210">
    <property type="entry name" value="BTB/POZ_dom"/>
</dbReference>
<dbReference type="PROSITE" id="PS50097">
    <property type="entry name" value="BTB"/>
    <property type="match status" value="1"/>
</dbReference>
<feature type="domain" description="BTB" evidence="3">
    <location>
        <begin position="25"/>
        <end position="92"/>
    </location>
</feature>
<sequence length="622" mass="69605">MECKAKHSMALLEQLQMMRETDELTDVVLVAEGVRFPCHRVVLSAFSPYFRAMFTCGLRECHSREVPLQDTAADSLGLIIDYMYRSELPLSNTNVQGVYLTAFLLQIDKVSQLCQRHMIDNMDPSNCLGLYFYARDLGADDLAVQAQRYLCRHFAEVCLNQEVLELECHQLTALIGSDDLNVSCEESVLEVVLRWVDHRRAGRAGHAPELLQRVRLALVDPAFLRQARRRNTALLCNSECFNMIDVVLQSSRVARAAPPRPPLRYGMETTRLLLCLGSDGKGVRAAQRPAYAAHSFCYAPSTGRTYFIASPCRGEPQGCICAGVVTEDNGIVVAGEVGDRRGSPQKIMSIDFYRYEQSSPASWVKLCSAEYRDMYALGVLGDTLYLLGGQVKLKSQYSITGCVERRAMEGGPWHTSAPIPIPLACHCAVSLKACLYVLGGWTPQMDRPDDEPDCLSNRLFQFDPSRNQWTERSRMRFSRYRCSTATLNGEIYVMGGIGCDGEDHGQSRHCLSSVEIYNPVEDFWREGPSLPWPMLSLRTNASNAGVVEGKLYVCGSYRGPDRHEVITKDILELDPWLNQWTVVARRALMHDTYDVCLVASLNPRDLLAPSSEDFSALLDSTA</sequence>
<dbReference type="InterPro" id="IPR011333">
    <property type="entry name" value="SKP1/BTB/POZ_sf"/>
</dbReference>